<evidence type="ECO:0000256" key="1">
    <source>
        <dbReference type="SAM" id="SignalP"/>
    </source>
</evidence>
<reference evidence="2" key="1">
    <citation type="submission" date="2021-06" db="EMBL/GenBank/DDBJ databases">
        <authorList>
            <person name="Kallberg Y."/>
            <person name="Tangrot J."/>
            <person name="Rosling A."/>
        </authorList>
    </citation>
    <scope>NUCLEOTIDE SEQUENCE</scope>
    <source>
        <strain evidence="2">MT106</strain>
    </source>
</reference>
<dbReference type="AlphaFoldDB" id="A0A9N9GUE0"/>
<comment type="caution">
    <text evidence="2">The sequence shown here is derived from an EMBL/GenBank/DDBJ whole genome shotgun (WGS) entry which is preliminary data.</text>
</comment>
<accession>A0A9N9GUE0</accession>
<dbReference type="EMBL" id="CAJVPL010003320">
    <property type="protein sequence ID" value="CAG8630507.1"/>
    <property type="molecule type" value="Genomic_DNA"/>
</dbReference>
<feature type="chain" id="PRO_5040230517" evidence="1">
    <location>
        <begin position="21"/>
        <end position="91"/>
    </location>
</feature>
<feature type="signal peptide" evidence="1">
    <location>
        <begin position="1"/>
        <end position="20"/>
    </location>
</feature>
<keyword evidence="3" id="KW-1185">Reference proteome</keyword>
<name>A0A9N9GUE0_9GLOM</name>
<dbReference type="Proteomes" id="UP000789831">
    <property type="component" value="Unassembled WGS sequence"/>
</dbReference>
<evidence type="ECO:0000313" key="3">
    <source>
        <dbReference type="Proteomes" id="UP000789831"/>
    </source>
</evidence>
<sequence>MKSILAFLFIAFSADYGIRNFTVNNVSIFVEICGKPTDPSQYTLDYNAQNLKAVVDAVVNRGLGKKINLAGWSMIAATATTLFVSRKFWTK</sequence>
<evidence type="ECO:0000313" key="2">
    <source>
        <dbReference type="EMBL" id="CAG8630507.1"/>
    </source>
</evidence>
<proteinExistence type="predicted"/>
<protein>
    <submittedName>
        <fullName evidence="2">10208_t:CDS:1</fullName>
    </submittedName>
</protein>
<gene>
    <name evidence="2" type="ORF">AGERDE_LOCUS10505</name>
</gene>
<dbReference type="OrthoDB" id="408373at2759"/>
<organism evidence="2 3">
    <name type="scientific">Ambispora gerdemannii</name>
    <dbReference type="NCBI Taxonomy" id="144530"/>
    <lineage>
        <taxon>Eukaryota</taxon>
        <taxon>Fungi</taxon>
        <taxon>Fungi incertae sedis</taxon>
        <taxon>Mucoromycota</taxon>
        <taxon>Glomeromycotina</taxon>
        <taxon>Glomeromycetes</taxon>
        <taxon>Archaeosporales</taxon>
        <taxon>Ambisporaceae</taxon>
        <taxon>Ambispora</taxon>
    </lineage>
</organism>
<keyword evidence="1" id="KW-0732">Signal</keyword>